<dbReference type="EMBL" id="CM000883">
    <property type="protein sequence ID" value="PNT63114.1"/>
    <property type="molecule type" value="Genomic_DNA"/>
</dbReference>
<evidence type="ECO:0000313" key="3">
    <source>
        <dbReference type="Proteomes" id="UP000008810"/>
    </source>
</evidence>
<gene>
    <name evidence="1" type="ORF">BRADI_4g11571v3</name>
</gene>
<accession>A0A2K2CM54</accession>
<reference evidence="1" key="2">
    <citation type="submission" date="2017-06" db="EMBL/GenBank/DDBJ databases">
        <title>WGS assembly of Brachypodium distachyon.</title>
        <authorList>
            <consortium name="The International Brachypodium Initiative"/>
            <person name="Lucas S."/>
            <person name="Harmon-Smith M."/>
            <person name="Lail K."/>
            <person name="Tice H."/>
            <person name="Grimwood J."/>
            <person name="Bruce D."/>
            <person name="Barry K."/>
            <person name="Shu S."/>
            <person name="Lindquist E."/>
            <person name="Wang M."/>
            <person name="Pitluck S."/>
            <person name="Vogel J.P."/>
            <person name="Garvin D.F."/>
            <person name="Mockler T.C."/>
            <person name="Schmutz J."/>
            <person name="Rokhsar D."/>
            <person name="Bevan M.W."/>
        </authorList>
    </citation>
    <scope>NUCLEOTIDE SEQUENCE</scope>
    <source>
        <strain evidence="1">Bd21</strain>
    </source>
</reference>
<proteinExistence type="predicted"/>
<organism evidence="1">
    <name type="scientific">Brachypodium distachyon</name>
    <name type="common">Purple false brome</name>
    <name type="synonym">Trachynia distachya</name>
    <dbReference type="NCBI Taxonomy" id="15368"/>
    <lineage>
        <taxon>Eukaryota</taxon>
        <taxon>Viridiplantae</taxon>
        <taxon>Streptophyta</taxon>
        <taxon>Embryophyta</taxon>
        <taxon>Tracheophyta</taxon>
        <taxon>Spermatophyta</taxon>
        <taxon>Magnoliopsida</taxon>
        <taxon>Liliopsida</taxon>
        <taxon>Poales</taxon>
        <taxon>Poaceae</taxon>
        <taxon>BOP clade</taxon>
        <taxon>Pooideae</taxon>
        <taxon>Stipodae</taxon>
        <taxon>Brachypodieae</taxon>
        <taxon>Brachypodium</taxon>
    </lineage>
</organism>
<evidence type="ECO:0000313" key="2">
    <source>
        <dbReference type="EnsemblPlants" id="PNT63114"/>
    </source>
</evidence>
<evidence type="ECO:0000313" key="1">
    <source>
        <dbReference type="EMBL" id="PNT63114.1"/>
    </source>
</evidence>
<sequence>MEKEEHTGMYAVEKKRSGVWATDWTLGFQGAQIGATCMNTRGFVPLITALHLLYKSWGGKTGNHKSTKRRNIQCFTDALSL</sequence>
<dbReference type="Proteomes" id="UP000008810">
    <property type="component" value="Chromosome 4"/>
</dbReference>
<reference evidence="1 2" key="1">
    <citation type="journal article" date="2010" name="Nature">
        <title>Genome sequencing and analysis of the model grass Brachypodium distachyon.</title>
        <authorList>
            <consortium name="International Brachypodium Initiative"/>
        </authorList>
    </citation>
    <scope>NUCLEOTIDE SEQUENCE [LARGE SCALE GENOMIC DNA]</scope>
    <source>
        <strain evidence="1 2">Bd21</strain>
    </source>
</reference>
<dbReference type="EnsemblPlants" id="PNT63114">
    <property type="protein sequence ID" value="PNT63114"/>
    <property type="gene ID" value="BRADI_4g11571v3"/>
</dbReference>
<reference evidence="2" key="3">
    <citation type="submission" date="2018-08" db="UniProtKB">
        <authorList>
            <consortium name="EnsemblPlants"/>
        </authorList>
    </citation>
    <scope>IDENTIFICATION</scope>
    <source>
        <strain evidence="2">cv. Bd21</strain>
    </source>
</reference>
<dbReference type="AlphaFoldDB" id="A0A2K2CM54"/>
<dbReference type="Gramene" id="PNT63114">
    <property type="protein sequence ID" value="PNT63114"/>
    <property type="gene ID" value="BRADI_4g11571v3"/>
</dbReference>
<name>A0A2K2CM54_BRADI</name>
<dbReference type="InParanoid" id="A0A2K2CM54"/>
<keyword evidence="3" id="KW-1185">Reference proteome</keyword>
<protein>
    <submittedName>
        <fullName evidence="1 2">Uncharacterized protein</fullName>
    </submittedName>
</protein>